<protein>
    <submittedName>
        <fullName evidence="3">Uncharacterized protein</fullName>
    </submittedName>
</protein>
<feature type="transmembrane region" description="Helical" evidence="2">
    <location>
        <begin position="20"/>
        <end position="41"/>
    </location>
</feature>
<sequence>MGVNWLTELASWLLGGPDHIWYFTDVTNTLQGVFIFVILVCKRRTWTLLRVRCREMGLCFTGGKPPRSPMNGTTVKTNTTSIEWSTPPQATRTRKPNRDDRDEVIPLDPILS</sequence>
<gene>
    <name evidence="3" type="ORF">AAG570_000701</name>
</gene>
<evidence type="ECO:0000313" key="4">
    <source>
        <dbReference type="Proteomes" id="UP001558652"/>
    </source>
</evidence>
<accession>A0ABD0YXU4</accession>
<dbReference type="PANTHER" id="PTHR46953:SF1">
    <property type="entry name" value="G-PROTEIN COUPLED RECEPTOR MTH-LIKE 1-RELATED"/>
    <property type="match status" value="1"/>
</dbReference>
<feature type="compositionally biased region" description="Polar residues" evidence="1">
    <location>
        <begin position="70"/>
        <end position="91"/>
    </location>
</feature>
<dbReference type="InterPro" id="IPR052808">
    <property type="entry name" value="GPCR_Mth-like"/>
</dbReference>
<keyword evidence="2" id="KW-0472">Membrane</keyword>
<comment type="caution">
    <text evidence="3">The sequence shown here is derived from an EMBL/GenBank/DDBJ whole genome shotgun (WGS) entry which is preliminary data.</text>
</comment>
<keyword evidence="4" id="KW-1185">Reference proteome</keyword>
<organism evidence="3 4">
    <name type="scientific">Ranatra chinensis</name>
    <dbReference type="NCBI Taxonomy" id="642074"/>
    <lineage>
        <taxon>Eukaryota</taxon>
        <taxon>Metazoa</taxon>
        <taxon>Ecdysozoa</taxon>
        <taxon>Arthropoda</taxon>
        <taxon>Hexapoda</taxon>
        <taxon>Insecta</taxon>
        <taxon>Pterygota</taxon>
        <taxon>Neoptera</taxon>
        <taxon>Paraneoptera</taxon>
        <taxon>Hemiptera</taxon>
        <taxon>Heteroptera</taxon>
        <taxon>Panheteroptera</taxon>
        <taxon>Nepomorpha</taxon>
        <taxon>Nepidae</taxon>
        <taxon>Ranatrinae</taxon>
        <taxon>Ranatra</taxon>
    </lineage>
</organism>
<dbReference type="AlphaFoldDB" id="A0ABD0YXU4"/>
<keyword evidence="2" id="KW-0812">Transmembrane</keyword>
<evidence type="ECO:0000256" key="1">
    <source>
        <dbReference type="SAM" id="MobiDB-lite"/>
    </source>
</evidence>
<dbReference type="Gene3D" id="1.20.1070.10">
    <property type="entry name" value="Rhodopsin 7-helix transmembrane proteins"/>
    <property type="match status" value="1"/>
</dbReference>
<proteinExistence type="predicted"/>
<dbReference type="EMBL" id="JBFDAA010000001">
    <property type="protein sequence ID" value="KAL1140771.1"/>
    <property type="molecule type" value="Genomic_DNA"/>
</dbReference>
<name>A0ABD0YXU4_9HEMI</name>
<evidence type="ECO:0000256" key="2">
    <source>
        <dbReference type="SAM" id="Phobius"/>
    </source>
</evidence>
<dbReference type="PANTHER" id="PTHR46953">
    <property type="entry name" value="G-PROTEIN COUPLED RECEPTOR MTH-LIKE 1-RELATED"/>
    <property type="match status" value="1"/>
</dbReference>
<evidence type="ECO:0000313" key="3">
    <source>
        <dbReference type="EMBL" id="KAL1140771.1"/>
    </source>
</evidence>
<feature type="region of interest" description="Disordered" evidence="1">
    <location>
        <begin position="64"/>
        <end position="112"/>
    </location>
</feature>
<reference evidence="3 4" key="1">
    <citation type="submission" date="2024-07" db="EMBL/GenBank/DDBJ databases">
        <title>Chromosome-level genome assembly of the water stick insect Ranatra chinensis (Heteroptera: Nepidae).</title>
        <authorList>
            <person name="Liu X."/>
        </authorList>
    </citation>
    <scope>NUCLEOTIDE SEQUENCE [LARGE SCALE GENOMIC DNA]</scope>
    <source>
        <strain evidence="3">Cailab_2021Rc</strain>
        <tissue evidence="3">Muscle</tissue>
    </source>
</reference>
<dbReference type="Proteomes" id="UP001558652">
    <property type="component" value="Unassembled WGS sequence"/>
</dbReference>
<keyword evidence="2" id="KW-1133">Transmembrane helix</keyword>